<organism evidence="1 2">
    <name type="scientific">Acanthocheilonema viteae</name>
    <name type="common">Filarial nematode worm</name>
    <name type="synonym">Dipetalonema viteae</name>
    <dbReference type="NCBI Taxonomy" id="6277"/>
    <lineage>
        <taxon>Eukaryota</taxon>
        <taxon>Metazoa</taxon>
        <taxon>Ecdysozoa</taxon>
        <taxon>Nematoda</taxon>
        <taxon>Chromadorea</taxon>
        <taxon>Rhabditida</taxon>
        <taxon>Spirurina</taxon>
        <taxon>Spiruromorpha</taxon>
        <taxon>Filarioidea</taxon>
        <taxon>Onchocercidae</taxon>
        <taxon>Acanthocheilonema</taxon>
    </lineage>
</organism>
<evidence type="ECO:0000313" key="2">
    <source>
        <dbReference type="Proteomes" id="UP000276991"/>
    </source>
</evidence>
<sequence length="243" mass="27968">MIRWCIRSIPLWHCIPTCFQVPIVKQLEVAPSLSFPSTSISRNEGNTKQQQVQLRPKKQYISGDSYKKHYSSPDDFHQFNNLNLAQKQQYEENESWQPYHHSDEPIIYVAETTPNPYDELIDPALLTSRQNQPISMLNRYDDYLLEALNDISNLTTSMHPAPISAIEHSFENISVAKQKSVPSQVMTSDNSYPTYPLKIEKLTNPDQIADPKGKLKWTSFNVLKRQKTYSTKNAASSEYLLTT</sequence>
<keyword evidence="2" id="KW-1185">Reference proteome</keyword>
<proteinExistence type="predicted"/>
<dbReference type="Proteomes" id="UP000276991">
    <property type="component" value="Unassembled WGS sequence"/>
</dbReference>
<dbReference type="AlphaFoldDB" id="A0A498SAV4"/>
<dbReference type="EMBL" id="UPTC01000171">
    <property type="protein sequence ID" value="VBB27027.1"/>
    <property type="molecule type" value="Genomic_DNA"/>
</dbReference>
<dbReference type="OrthoDB" id="5835604at2759"/>
<accession>A0A498SAV4</accession>
<reference evidence="1 2" key="1">
    <citation type="submission" date="2018-08" db="EMBL/GenBank/DDBJ databases">
        <authorList>
            <person name="Laetsch R D."/>
            <person name="Stevens L."/>
            <person name="Kumar S."/>
            <person name="Blaxter L. M."/>
        </authorList>
    </citation>
    <scope>NUCLEOTIDE SEQUENCE [LARGE SCALE GENOMIC DNA]</scope>
</reference>
<name>A0A498SAV4_ACAVI</name>
<evidence type="ECO:0000313" key="1">
    <source>
        <dbReference type="EMBL" id="VBB27027.1"/>
    </source>
</evidence>
<protein>
    <submittedName>
        <fullName evidence="1">Uncharacterized protein</fullName>
    </submittedName>
</protein>
<gene>
    <name evidence="1" type="ORF">NAV_LOCUS1857</name>
</gene>